<dbReference type="PANTHER" id="PTHR43792">
    <property type="entry name" value="GNAT FAMILY, PUTATIVE (AFU_ORTHOLOGUE AFUA_3G00765)-RELATED-RELATED"/>
    <property type="match status" value="1"/>
</dbReference>
<dbReference type="STRING" id="76728.AQ490_20995"/>
<dbReference type="Pfam" id="PF13302">
    <property type="entry name" value="Acetyltransf_3"/>
    <property type="match status" value="1"/>
</dbReference>
<dbReference type="eggNOG" id="COG1670">
    <property type="taxonomic scope" value="Bacteria"/>
</dbReference>
<name>A0A0T6LTL9_WENVI</name>
<dbReference type="GO" id="GO:0005737">
    <property type="term" value="C:cytoplasm"/>
    <property type="evidence" value="ECO:0007669"/>
    <property type="project" value="TreeGrafter"/>
</dbReference>
<accession>A0A0T6LTL9</accession>
<proteinExistence type="inferred from homology"/>
<dbReference type="Gene3D" id="3.40.630.30">
    <property type="match status" value="1"/>
</dbReference>
<comment type="caution">
    <text evidence="6">The sequence shown here is derived from an EMBL/GenBank/DDBJ whole genome shotgun (WGS) entry which is preliminary data.</text>
</comment>
<dbReference type="SUPFAM" id="SSF55729">
    <property type="entry name" value="Acyl-CoA N-acyltransferases (Nat)"/>
    <property type="match status" value="1"/>
</dbReference>
<comment type="similarity">
    <text evidence="3">Belongs to the acetyltransferase family. RimJ subfamily.</text>
</comment>
<dbReference type="InterPro" id="IPR000182">
    <property type="entry name" value="GNAT_dom"/>
</dbReference>
<feature type="domain" description="N-acetyltransferase" evidence="5">
    <location>
        <begin position="15"/>
        <end position="174"/>
    </location>
</feature>
<gene>
    <name evidence="6" type="ORF">AQ490_20995</name>
</gene>
<dbReference type="PANTHER" id="PTHR43792:SF8">
    <property type="entry name" value="[RIBOSOMAL PROTEIN US5]-ALANINE N-ACETYLTRANSFERASE"/>
    <property type="match status" value="1"/>
</dbReference>
<feature type="region of interest" description="Disordered" evidence="4">
    <location>
        <begin position="175"/>
        <end position="202"/>
    </location>
</feature>
<evidence type="ECO:0000313" key="6">
    <source>
        <dbReference type="EMBL" id="KRV49453.1"/>
    </source>
</evidence>
<dbReference type="RefSeq" id="WP_018383698.1">
    <property type="nucleotide sequence ID" value="NZ_LLZU01000012.1"/>
</dbReference>
<evidence type="ECO:0000256" key="2">
    <source>
        <dbReference type="ARBA" id="ARBA00023315"/>
    </source>
</evidence>
<organism evidence="6 7">
    <name type="scientific">Wenjunlia vitaminophila</name>
    <name type="common">Streptomyces vitaminophilus</name>
    <dbReference type="NCBI Taxonomy" id="76728"/>
    <lineage>
        <taxon>Bacteria</taxon>
        <taxon>Bacillati</taxon>
        <taxon>Actinomycetota</taxon>
        <taxon>Actinomycetes</taxon>
        <taxon>Kitasatosporales</taxon>
        <taxon>Streptomycetaceae</taxon>
        <taxon>Wenjunlia</taxon>
    </lineage>
</organism>
<evidence type="ECO:0000313" key="7">
    <source>
        <dbReference type="Proteomes" id="UP000050867"/>
    </source>
</evidence>
<dbReference type="AlphaFoldDB" id="A0A0T6LTL9"/>
<keyword evidence="7" id="KW-1185">Reference proteome</keyword>
<dbReference type="Proteomes" id="UP000050867">
    <property type="component" value="Unassembled WGS sequence"/>
</dbReference>
<evidence type="ECO:0000256" key="1">
    <source>
        <dbReference type="ARBA" id="ARBA00022679"/>
    </source>
</evidence>
<protein>
    <submittedName>
        <fullName evidence="6">GCN5 family acetyltransferase</fullName>
    </submittedName>
</protein>
<sequence length="202" mass="21918">MNPVPAPLLLTGHDLVLREWSDEDLAVMSELFDDPDIAHWTPLESPFDLTAARRYLDRARQARRDGERIQLAITTDGRQALGEVLLSPVTGVLGYGVGPAHRGQRLATRALRVMTEYAHQELGLPRLTLKIEADNHASTGVARSAGFRLTDAAPETVTDKGRDCHLLTWEHRATAGPVGEPTGAAPGFPRVCGTARRPGPGH</sequence>
<dbReference type="EMBL" id="LLZU01000012">
    <property type="protein sequence ID" value="KRV49453.1"/>
    <property type="molecule type" value="Genomic_DNA"/>
</dbReference>
<keyword evidence="2" id="KW-0012">Acyltransferase</keyword>
<dbReference type="InterPro" id="IPR051531">
    <property type="entry name" value="N-acetyltransferase"/>
</dbReference>
<dbReference type="GO" id="GO:0008999">
    <property type="term" value="F:protein-N-terminal-alanine acetyltransferase activity"/>
    <property type="evidence" value="ECO:0007669"/>
    <property type="project" value="TreeGrafter"/>
</dbReference>
<evidence type="ECO:0000256" key="4">
    <source>
        <dbReference type="SAM" id="MobiDB-lite"/>
    </source>
</evidence>
<evidence type="ECO:0000259" key="5">
    <source>
        <dbReference type="PROSITE" id="PS51186"/>
    </source>
</evidence>
<dbReference type="PROSITE" id="PS51186">
    <property type="entry name" value="GNAT"/>
    <property type="match status" value="1"/>
</dbReference>
<evidence type="ECO:0000256" key="3">
    <source>
        <dbReference type="ARBA" id="ARBA00038502"/>
    </source>
</evidence>
<keyword evidence="1 6" id="KW-0808">Transferase</keyword>
<dbReference type="InterPro" id="IPR016181">
    <property type="entry name" value="Acyl_CoA_acyltransferase"/>
</dbReference>
<reference evidence="6 7" key="1">
    <citation type="submission" date="2015-10" db="EMBL/GenBank/DDBJ databases">
        <title>Draft genome sequence of pyrrolomycin-producing Streptomyces vitaminophilus.</title>
        <authorList>
            <person name="Graham D.E."/>
            <person name="Mahan K.M."/>
            <person name="Klingeman D.M."/>
            <person name="Hettich R.L."/>
            <person name="Parry R.J."/>
        </authorList>
    </citation>
    <scope>NUCLEOTIDE SEQUENCE [LARGE SCALE GENOMIC DNA]</scope>
    <source>
        <strain evidence="6 7">ATCC 31673</strain>
    </source>
</reference>